<feature type="compositionally biased region" description="Low complexity" evidence="1">
    <location>
        <begin position="403"/>
        <end position="423"/>
    </location>
</feature>
<comment type="caution">
    <text evidence="2">The sequence shown here is derived from an EMBL/GenBank/DDBJ whole genome shotgun (WGS) entry which is preliminary data.</text>
</comment>
<proteinExistence type="predicted"/>
<evidence type="ECO:0000313" key="3">
    <source>
        <dbReference type="Proteomes" id="UP001200034"/>
    </source>
</evidence>
<name>A0AAD4K6U6_9MUSC</name>
<reference evidence="2" key="1">
    <citation type="journal article" date="2021" name="Mol. Ecol. Resour.">
        <title>Phylogenomic analyses of the genus Drosophila reveals genomic signals of climate adaptation.</title>
        <authorList>
            <person name="Li F."/>
            <person name="Rane R.V."/>
            <person name="Luria V."/>
            <person name="Xiong Z."/>
            <person name="Chen J."/>
            <person name="Li Z."/>
            <person name="Catullo R.A."/>
            <person name="Griffin P.C."/>
            <person name="Schiffer M."/>
            <person name="Pearce S."/>
            <person name="Lee S.F."/>
            <person name="McElroy K."/>
            <person name="Stocker A."/>
            <person name="Shirriffs J."/>
            <person name="Cockerell F."/>
            <person name="Coppin C."/>
            <person name="Sgro C.M."/>
            <person name="Karger A."/>
            <person name="Cain J.W."/>
            <person name="Weber J.A."/>
            <person name="Santpere G."/>
            <person name="Kirschner M.W."/>
            <person name="Hoffmann A.A."/>
            <person name="Oakeshott J.G."/>
            <person name="Zhang G."/>
        </authorList>
    </citation>
    <scope>NUCLEOTIDE SEQUENCE</scope>
    <source>
        <strain evidence="2">BGI-SZ-2011g</strain>
    </source>
</reference>
<keyword evidence="3" id="KW-1185">Reference proteome</keyword>
<feature type="compositionally biased region" description="Polar residues" evidence="1">
    <location>
        <begin position="341"/>
        <end position="351"/>
    </location>
</feature>
<feature type="region of interest" description="Disordered" evidence="1">
    <location>
        <begin position="321"/>
        <end position="389"/>
    </location>
</feature>
<protein>
    <submittedName>
        <fullName evidence="2">Uncharacterized protein</fullName>
    </submittedName>
</protein>
<dbReference type="Pfam" id="PF16025">
    <property type="entry name" value="CaM_bind"/>
    <property type="match status" value="1"/>
</dbReference>
<gene>
    <name evidence="2" type="ORF">KR093_001569</name>
</gene>
<dbReference type="AlphaFoldDB" id="A0AAD4K6U6"/>
<accession>A0AAD4K6U6</accession>
<sequence>MDVIQQLTEQLNEQCGQEDQPESGDTFRSVFTINGKPIMPPLMTPQRRLEMQKFREAAKLIENRLCSNSQSSRDEASSQSKCSSLQTDDGCCQLVDASTNTDHPSELDSELTAQPLIVMGRFKQTLEMTEPLIFDNKCNAIMKFVRHTPEKKPQILQWQMLLEQCLEMKEQSAVIKEQAAQFALSTSEIETQTDTDDADLKLAMQEEFDTEFVKRLAKAAKATEVSSASQTPNKQTQRELRRFPTMPLIPTKAETYALPRQERLHPQLWKRYHSYPYSDSCQPTDCAAPISPCGDVNRQLNAPAQTQPADALRKIQIRQRMAPEDQQQTPAGSKLNGKAATGSQQKLGSLKSNRKTTRAASSTVKYAAHASSHANAEGGMSSTQRRLSYDPRATLKRAATLKKALNSPQQQQQPTPAAAAATAGSNAAMLKRKLLDEMEQQQRQRFHQLVSQQAEEQQRMQQEFQTQQQLLMDQMLSDMNTYAYDKLEQAEPSLDSDSSSITSLPQSRLELEIDVVVDVADDGLDK</sequence>
<feature type="region of interest" description="Disordered" evidence="1">
    <location>
        <begin position="403"/>
        <end position="425"/>
    </location>
</feature>
<organism evidence="2 3">
    <name type="scientific">Drosophila rubida</name>
    <dbReference type="NCBI Taxonomy" id="30044"/>
    <lineage>
        <taxon>Eukaryota</taxon>
        <taxon>Metazoa</taxon>
        <taxon>Ecdysozoa</taxon>
        <taxon>Arthropoda</taxon>
        <taxon>Hexapoda</taxon>
        <taxon>Insecta</taxon>
        <taxon>Pterygota</taxon>
        <taxon>Neoptera</taxon>
        <taxon>Endopterygota</taxon>
        <taxon>Diptera</taxon>
        <taxon>Brachycera</taxon>
        <taxon>Muscomorpha</taxon>
        <taxon>Ephydroidea</taxon>
        <taxon>Drosophilidae</taxon>
        <taxon>Drosophila</taxon>
    </lineage>
</organism>
<dbReference type="Proteomes" id="UP001200034">
    <property type="component" value="Unassembled WGS sequence"/>
</dbReference>
<evidence type="ECO:0000313" key="2">
    <source>
        <dbReference type="EMBL" id="KAH8381270.1"/>
    </source>
</evidence>
<dbReference type="EMBL" id="JAJJHW010000824">
    <property type="protein sequence ID" value="KAH8381270.1"/>
    <property type="molecule type" value="Genomic_DNA"/>
</dbReference>
<evidence type="ECO:0000256" key="1">
    <source>
        <dbReference type="SAM" id="MobiDB-lite"/>
    </source>
</evidence>